<accession>A0A0M3UGV1</accession>
<dbReference type="EMBL" id="CP012677">
    <property type="protein sequence ID" value="ALE93755.1"/>
    <property type="molecule type" value="Genomic_DNA"/>
</dbReference>
<organism evidence="1 2">
    <name type="scientific">Arthrobacter alpinus</name>
    <dbReference type="NCBI Taxonomy" id="656366"/>
    <lineage>
        <taxon>Bacteria</taxon>
        <taxon>Bacillati</taxon>
        <taxon>Actinomycetota</taxon>
        <taxon>Actinomycetes</taxon>
        <taxon>Micrococcales</taxon>
        <taxon>Micrococcaceae</taxon>
        <taxon>Arthrobacter</taxon>
    </lineage>
</organism>
<protein>
    <submittedName>
        <fullName evidence="1">Uncharacterized protein</fullName>
    </submittedName>
</protein>
<reference evidence="2" key="1">
    <citation type="submission" date="2015-09" db="EMBL/GenBank/DDBJ databases">
        <title>Complete genome of Arthrobacter alpinus strain R3.8.</title>
        <authorList>
            <person name="See-Too W.S."/>
            <person name="Chan K.G."/>
        </authorList>
    </citation>
    <scope>NUCLEOTIDE SEQUENCE [LARGE SCALE GENOMIC DNA]</scope>
    <source>
        <strain evidence="2">R3.8</strain>
    </source>
</reference>
<gene>
    <name evidence="1" type="ORF">AOC05_17835</name>
</gene>
<evidence type="ECO:0000313" key="1">
    <source>
        <dbReference type="EMBL" id="ALE93755.1"/>
    </source>
</evidence>
<dbReference type="Proteomes" id="UP000062833">
    <property type="component" value="Chromosome"/>
</dbReference>
<dbReference type="KEGG" id="aaq:AOC05_17835"/>
<proteinExistence type="predicted"/>
<name>A0A0M3UGV1_9MICC</name>
<dbReference type="AlphaFoldDB" id="A0A0M3UGV1"/>
<dbReference type="PATRIC" id="fig|656366.3.peg.3834"/>
<sequence>MSEHYEDQMSLTEYSASVNTATLYTPSRASSVSATRRRPKTQKELYAEAEARAKSLKEKLLARRVKNRDRLIEDLYRELGVEAIDGDLDEADRLSELRSLLGEQLGSGARGLR</sequence>
<keyword evidence="2" id="KW-1185">Reference proteome</keyword>
<evidence type="ECO:0000313" key="2">
    <source>
        <dbReference type="Proteomes" id="UP000062833"/>
    </source>
</evidence>